<dbReference type="Pfam" id="PF21761">
    <property type="entry name" value="RedAm-like_C"/>
    <property type="match status" value="1"/>
</dbReference>
<accession>A0ABT4EV05</accession>
<dbReference type="EMBL" id="JAMDLZ010000043">
    <property type="protein sequence ID" value="MCY9549505.1"/>
    <property type="molecule type" value="Genomic_DNA"/>
</dbReference>
<dbReference type="Pfam" id="PF03446">
    <property type="entry name" value="NAD_binding_2"/>
    <property type="match status" value="1"/>
</dbReference>
<dbReference type="PANTHER" id="PTHR43580:SF2">
    <property type="entry name" value="CYTOKINE-LIKE NUCLEAR FACTOR N-PAC"/>
    <property type="match status" value="1"/>
</dbReference>
<reference evidence="5 6" key="1">
    <citation type="submission" date="2022-05" db="EMBL/GenBank/DDBJ databases">
        <title>Genome Sequencing of Bee-Associated Microbes.</title>
        <authorList>
            <person name="Dunlap C."/>
        </authorList>
    </citation>
    <scope>NUCLEOTIDE SEQUENCE [LARGE SCALE GENOMIC DNA]</scope>
    <source>
        <strain evidence="5 6">NRRL BD-083</strain>
    </source>
</reference>
<dbReference type="InterPro" id="IPR036291">
    <property type="entry name" value="NAD(P)-bd_dom_sf"/>
</dbReference>
<evidence type="ECO:0000313" key="6">
    <source>
        <dbReference type="Proteomes" id="UP001527052"/>
    </source>
</evidence>
<gene>
    <name evidence="5" type="ORF">M5W82_21730</name>
</gene>
<dbReference type="SUPFAM" id="SSF51735">
    <property type="entry name" value="NAD(P)-binding Rossmann-fold domains"/>
    <property type="match status" value="1"/>
</dbReference>
<evidence type="ECO:0000256" key="2">
    <source>
        <dbReference type="ARBA" id="ARBA00023002"/>
    </source>
</evidence>
<dbReference type="InterPro" id="IPR051265">
    <property type="entry name" value="HIBADH-related_NP60_sf"/>
</dbReference>
<proteinExistence type="inferred from homology"/>
<sequence>MNNVTVIGLGSMGATLARVLLKKGYQVTVWNRSIEKAESLLEDGAILATSVSSAISASEVSIICLSDYKASISILDTKEVKRALSGRVLIELSTGSPQQARDNELWAQENNVEYLDGAIAASPLQMGNSEATIFTSGSLIAYKQSEQILKCLAGNVLYLGEQVSAASSTDLAFLSYLFGSYLGFFHAARILESDGLRIDDFGSMIAHASQVVGEVIKYESEVIQTETYDNPQSSINMCMTTVELFMVQAHEANINNEFPMFAQGLFKRALDAGYGNEEVAALIKVMR</sequence>
<dbReference type="PIRSF" id="PIRSF000103">
    <property type="entry name" value="HIBADH"/>
    <property type="match status" value="1"/>
</dbReference>
<keyword evidence="6" id="KW-1185">Reference proteome</keyword>
<feature type="domain" description="NADPH-dependent reductive aminase-like C-terminal" evidence="4">
    <location>
        <begin position="165"/>
        <end position="287"/>
    </location>
</feature>
<comment type="similarity">
    <text evidence="1">Belongs to the HIBADH-related family.</text>
</comment>
<dbReference type="InterPro" id="IPR048666">
    <property type="entry name" value="RedAm-like_C"/>
</dbReference>
<name>A0ABT4EV05_9BACI</name>
<dbReference type="Gene3D" id="3.40.50.720">
    <property type="entry name" value="NAD(P)-binding Rossmann-like Domain"/>
    <property type="match status" value="1"/>
</dbReference>
<evidence type="ECO:0000313" key="5">
    <source>
        <dbReference type="EMBL" id="MCY9549505.1"/>
    </source>
</evidence>
<dbReference type="InterPro" id="IPR015815">
    <property type="entry name" value="HIBADH-related"/>
</dbReference>
<dbReference type="RefSeq" id="WP_268639459.1">
    <property type="nucleotide sequence ID" value="NZ_JAMDLZ010000043.1"/>
</dbReference>
<organism evidence="5 6">
    <name type="scientific">Lysinibacillus xylanilyticus</name>
    <dbReference type="NCBI Taxonomy" id="582475"/>
    <lineage>
        <taxon>Bacteria</taxon>
        <taxon>Bacillati</taxon>
        <taxon>Bacillota</taxon>
        <taxon>Bacilli</taxon>
        <taxon>Bacillales</taxon>
        <taxon>Bacillaceae</taxon>
        <taxon>Lysinibacillus</taxon>
    </lineage>
</organism>
<protein>
    <submittedName>
        <fullName evidence="5">NAD(P)-binding domain-containing protein</fullName>
    </submittedName>
</protein>
<evidence type="ECO:0000256" key="1">
    <source>
        <dbReference type="ARBA" id="ARBA00009080"/>
    </source>
</evidence>
<evidence type="ECO:0000259" key="3">
    <source>
        <dbReference type="Pfam" id="PF03446"/>
    </source>
</evidence>
<dbReference type="InterPro" id="IPR013328">
    <property type="entry name" value="6PGD_dom2"/>
</dbReference>
<evidence type="ECO:0000259" key="4">
    <source>
        <dbReference type="Pfam" id="PF21761"/>
    </source>
</evidence>
<comment type="caution">
    <text evidence="5">The sequence shown here is derived from an EMBL/GenBank/DDBJ whole genome shotgun (WGS) entry which is preliminary data.</text>
</comment>
<keyword evidence="2" id="KW-0560">Oxidoreductase</keyword>
<dbReference type="Proteomes" id="UP001527052">
    <property type="component" value="Unassembled WGS sequence"/>
</dbReference>
<dbReference type="PANTHER" id="PTHR43580">
    <property type="entry name" value="OXIDOREDUCTASE GLYR1-RELATED"/>
    <property type="match status" value="1"/>
</dbReference>
<dbReference type="Gene3D" id="1.10.1040.10">
    <property type="entry name" value="N-(1-d-carboxylethyl)-l-norvaline Dehydrogenase, domain 2"/>
    <property type="match status" value="1"/>
</dbReference>
<dbReference type="InterPro" id="IPR006115">
    <property type="entry name" value="6PGDH_NADP-bd"/>
</dbReference>
<feature type="domain" description="6-phosphogluconate dehydrogenase NADP-binding" evidence="3">
    <location>
        <begin position="4"/>
        <end position="160"/>
    </location>
</feature>